<dbReference type="SUPFAM" id="SSF56300">
    <property type="entry name" value="Metallo-dependent phosphatases"/>
    <property type="match status" value="1"/>
</dbReference>
<organism evidence="5 6">
    <name type="scientific">Listeria marthii FSL S4-120</name>
    <dbReference type="NCBI Taxonomy" id="702457"/>
    <lineage>
        <taxon>Bacteria</taxon>
        <taxon>Bacillati</taxon>
        <taxon>Bacillota</taxon>
        <taxon>Bacilli</taxon>
        <taxon>Bacillales</taxon>
        <taxon>Listeriaceae</taxon>
        <taxon>Listeria</taxon>
    </lineage>
</organism>
<evidence type="ECO:0000313" key="5">
    <source>
        <dbReference type="EMBL" id="EFR87067.1"/>
    </source>
</evidence>
<dbReference type="PANTHER" id="PTHR31302:SF31">
    <property type="entry name" value="PHOSPHODIESTERASE YAEI"/>
    <property type="match status" value="1"/>
</dbReference>
<gene>
    <name evidence="5" type="ORF">NT05LM_2457</name>
</gene>
<feature type="domain" description="Calcineurin-like phosphoesterase" evidence="4">
    <location>
        <begin position="69"/>
        <end position="236"/>
    </location>
</feature>
<dbReference type="InterPro" id="IPR051158">
    <property type="entry name" value="Metallophosphoesterase_sf"/>
</dbReference>
<dbReference type="EMBL" id="ADXF01000819">
    <property type="protein sequence ID" value="EFR87067.1"/>
    <property type="molecule type" value="Genomic_DNA"/>
</dbReference>
<evidence type="ECO:0000313" key="6">
    <source>
        <dbReference type="Proteomes" id="UP000003412"/>
    </source>
</evidence>
<dbReference type="InterPro" id="IPR029052">
    <property type="entry name" value="Metallo-depent_PP-like"/>
</dbReference>
<reference evidence="5 6" key="1">
    <citation type="journal article" date="2010" name="Microbiol. Resour. Announc.">
        <title>Comparative genomics of the bacterial genus Listeria: Genome evolution is characterized by limited gene acquisition and limited gene loss.</title>
        <authorList>
            <person name="den Bakker H.C."/>
            <person name="Cummings C.A."/>
            <person name="Ferreira V."/>
            <person name="Vatta P."/>
            <person name="Orsi R.H."/>
            <person name="Degoricija L."/>
            <person name="Barker M."/>
            <person name="Petrauskene O."/>
            <person name="Furtado M.R."/>
            <person name="Wiedmann M."/>
        </authorList>
    </citation>
    <scope>NUCLEOTIDE SEQUENCE [LARGE SCALE GENOMIC DNA]</scope>
    <source>
        <strain evidence="5 6">FSL S4-120</strain>
    </source>
</reference>
<evidence type="ECO:0000256" key="2">
    <source>
        <dbReference type="ARBA" id="ARBA00022801"/>
    </source>
</evidence>
<dbReference type="Pfam" id="PF00149">
    <property type="entry name" value="Metallophos"/>
    <property type="match status" value="1"/>
</dbReference>
<dbReference type="Gene3D" id="3.60.21.10">
    <property type="match status" value="1"/>
</dbReference>
<keyword evidence="3" id="KW-0812">Transmembrane</keyword>
<accession>A0ABP2JYE4</accession>
<evidence type="ECO:0000259" key="4">
    <source>
        <dbReference type="Pfam" id="PF00149"/>
    </source>
</evidence>
<sequence>MSRFNGLQKIGNKNKWKQQRRGGKMSLKMKWIIAISIIVVLLVVGWFLGTRLTVKKYEVSSSKIEKEIKLVQLSDLHFSEFGDGNEKLLTKVADLKPDVIAITGDLFDRQGDSVPKELIKKLTKIAPVYYSPGNHEYDVKSAYEKDYKPFLEEAGVINVEDKTATIEVNGQKLQISGLRSSANLDYDYPYYEEGLAEIKKQQDAQYYQILLSHMPDYFELYVENGFDLTLSGHTHGGIVRIPYTNIGAIAPGPQRTLLPKYVYGEHSKDGKTMIISAGLGAGSLHQKAFPRLGNPYEIVAVTIKPESK</sequence>
<evidence type="ECO:0000256" key="3">
    <source>
        <dbReference type="SAM" id="Phobius"/>
    </source>
</evidence>
<name>A0ABP2JYE4_9LIST</name>
<protein>
    <submittedName>
        <fullName evidence="5">Ser/Thr protein phosphatase family protein</fullName>
    </submittedName>
</protein>
<keyword evidence="3" id="KW-0472">Membrane</keyword>
<keyword evidence="2" id="KW-0378">Hydrolase</keyword>
<dbReference type="PANTHER" id="PTHR31302">
    <property type="entry name" value="TRANSMEMBRANE PROTEIN WITH METALLOPHOSPHOESTERASE DOMAIN-RELATED"/>
    <property type="match status" value="1"/>
</dbReference>
<evidence type="ECO:0000256" key="1">
    <source>
        <dbReference type="ARBA" id="ARBA00022723"/>
    </source>
</evidence>
<proteinExistence type="predicted"/>
<keyword evidence="6" id="KW-1185">Reference proteome</keyword>
<keyword evidence="3" id="KW-1133">Transmembrane helix</keyword>
<keyword evidence="1" id="KW-0479">Metal-binding</keyword>
<feature type="transmembrane region" description="Helical" evidence="3">
    <location>
        <begin position="31"/>
        <end position="49"/>
    </location>
</feature>
<dbReference type="Proteomes" id="UP000003412">
    <property type="component" value="Chromosome"/>
</dbReference>
<comment type="caution">
    <text evidence="5">The sequence shown here is derived from an EMBL/GenBank/DDBJ whole genome shotgun (WGS) entry which is preliminary data.</text>
</comment>
<dbReference type="InterPro" id="IPR004843">
    <property type="entry name" value="Calcineurin-like_PHP"/>
</dbReference>